<dbReference type="EMBL" id="FP885876">
    <property type="protein sequence ID" value="CBJ23361.1"/>
    <property type="molecule type" value="Genomic_DNA"/>
</dbReference>
<geneLocation type="mitochondrion" evidence="2"/>
<reference evidence="2" key="1">
    <citation type="submission" date="2010-11" db="EMBL/GenBank/DDBJ databases">
        <authorList>
            <person name="Genoscope - CEA"/>
        </authorList>
    </citation>
    <scope>NUCLEOTIDE SEQUENCE</scope>
</reference>
<feature type="region of interest" description="Disordered" evidence="1">
    <location>
        <begin position="34"/>
        <end position="57"/>
    </location>
</feature>
<dbReference type="RefSeq" id="YP_004222276.1">
    <property type="nucleotide sequence ID" value="NC_015099.1"/>
</dbReference>
<gene>
    <name evidence="2" type="primary">orf119b</name>
</gene>
<evidence type="ECO:0000313" key="3">
    <source>
        <dbReference type="EMBL" id="CBJ23361.1"/>
    </source>
</evidence>
<accession>E6ZE84</accession>
<dbReference type="AlphaFoldDB" id="E6ZE84"/>
<keyword evidence="2" id="KW-0496">Mitochondrion</keyword>
<name>E6ZE84_BETVM</name>
<sequence>MNKSILFKAISSVESLDVFNIRKGMENLSLYDKTTSSSSASSASSSSLVKTSLSTPSNSTTLHTFMNSGKHSSFTRLIMDKTRAPFIDIPRNIMDISSKSKDFILSLGFRFKPGQLSAS</sequence>
<reference evidence="2" key="2">
    <citation type="journal article" date="2011" name="Genome Biol. Evol.">
        <title>Structural and content diversity of mitochondrial genome in beet: a comparative genomic analysis.</title>
        <authorList>
            <person name="Darracq A."/>
            <person name="Varre J.S."/>
            <person name="Marechal-Drouard L."/>
            <person name="Courseaux A."/>
            <person name="Saumitou-Laprade P."/>
            <person name="Oztas S."/>
            <person name="Vacherie B."/>
            <person name="Barbe V.and.Touzet.P."/>
        </authorList>
    </citation>
    <scope>NUCLEOTIDE SEQUENCE</scope>
</reference>
<dbReference type="GeneID" id="10220668"/>
<dbReference type="EMBL" id="FP885845">
    <property type="protein sequence ID" value="CBJ17508.1"/>
    <property type="molecule type" value="Genomic_DNA"/>
</dbReference>
<protein>
    <submittedName>
        <fullName evidence="3">Uncharacterized protein orf119b</fullName>
    </submittedName>
</protein>
<evidence type="ECO:0000313" key="2">
    <source>
        <dbReference type="EMBL" id="CBJ14099.1"/>
    </source>
</evidence>
<proteinExistence type="predicted"/>
<dbReference type="EMBL" id="FQ014226">
    <property type="protein sequence ID" value="CBL52047.1"/>
    <property type="molecule type" value="Genomic_DNA"/>
</dbReference>
<organism evidence="2">
    <name type="scientific">Beta vulgaris subsp. maritima</name>
    <name type="common">Sea beet</name>
    <name type="synonym">Beta maritima</name>
    <dbReference type="NCBI Taxonomy" id="350892"/>
    <lineage>
        <taxon>Eukaryota</taxon>
        <taxon>Viridiplantae</taxon>
        <taxon>Streptophyta</taxon>
        <taxon>Embryophyta</taxon>
        <taxon>Tracheophyta</taxon>
        <taxon>Spermatophyta</taxon>
        <taxon>Magnoliopsida</taxon>
        <taxon>eudicotyledons</taxon>
        <taxon>Gunneridae</taxon>
        <taxon>Pentapetalae</taxon>
        <taxon>Caryophyllales</taxon>
        <taxon>Chenopodiaceae</taxon>
        <taxon>Betoideae</taxon>
        <taxon>Beta</taxon>
    </lineage>
</organism>
<evidence type="ECO:0000256" key="1">
    <source>
        <dbReference type="SAM" id="MobiDB-lite"/>
    </source>
</evidence>
<dbReference type="EMBL" id="FP885834">
    <property type="protein sequence ID" value="CBJ14099.1"/>
    <property type="molecule type" value="Genomic_DNA"/>
</dbReference>